<proteinExistence type="predicted"/>
<sequence>MPPSQASTAGEFARWIEEKSEAVKVELAEKFPPVTSGPAAVHNETCTQRIEEVLLGHEAAGDALLEELATEDTVPPLSDEELARQALANGGADEDTDTPEQAA</sequence>
<feature type="compositionally biased region" description="Acidic residues" evidence="1">
    <location>
        <begin position="92"/>
        <end position="103"/>
    </location>
</feature>
<organism evidence="2 3">
    <name type="scientific">Polaromonas jejuensis</name>
    <dbReference type="NCBI Taxonomy" id="457502"/>
    <lineage>
        <taxon>Bacteria</taxon>
        <taxon>Pseudomonadati</taxon>
        <taxon>Pseudomonadota</taxon>
        <taxon>Betaproteobacteria</taxon>
        <taxon>Burkholderiales</taxon>
        <taxon>Comamonadaceae</taxon>
        <taxon>Polaromonas</taxon>
    </lineage>
</organism>
<dbReference type="Proteomes" id="UP001596084">
    <property type="component" value="Unassembled WGS sequence"/>
</dbReference>
<dbReference type="RefSeq" id="WP_068834768.1">
    <property type="nucleotide sequence ID" value="NZ_JBHSMX010000066.1"/>
</dbReference>
<evidence type="ECO:0000313" key="3">
    <source>
        <dbReference type="Proteomes" id="UP001596084"/>
    </source>
</evidence>
<dbReference type="EMBL" id="JBHSMX010000066">
    <property type="protein sequence ID" value="MFC5523676.1"/>
    <property type="molecule type" value="Genomic_DNA"/>
</dbReference>
<feature type="region of interest" description="Disordered" evidence="1">
    <location>
        <begin position="82"/>
        <end position="103"/>
    </location>
</feature>
<gene>
    <name evidence="2" type="ORF">ACFPP7_22550</name>
</gene>
<comment type="caution">
    <text evidence="2">The sequence shown here is derived from an EMBL/GenBank/DDBJ whole genome shotgun (WGS) entry which is preliminary data.</text>
</comment>
<evidence type="ECO:0000313" key="2">
    <source>
        <dbReference type="EMBL" id="MFC5523676.1"/>
    </source>
</evidence>
<evidence type="ECO:0000256" key="1">
    <source>
        <dbReference type="SAM" id="MobiDB-lite"/>
    </source>
</evidence>
<name>A0ABW0QGH1_9BURK</name>
<protein>
    <submittedName>
        <fullName evidence="2">Uncharacterized protein</fullName>
    </submittedName>
</protein>
<accession>A0ABW0QGH1</accession>
<reference evidence="3" key="1">
    <citation type="journal article" date="2019" name="Int. J. Syst. Evol. Microbiol.">
        <title>The Global Catalogue of Microorganisms (GCM) 10K type strain sequencing project: providing services to taxonomists for standard genome sequencing and annotation.</title>
        <authorList>
            <consortium name="The Broad Institute Genomics Platform"/>
            <consortium name="The Broad Institute Genome Sequencing Center for Infectious Disease"/>
            <person name="Wu L."/>
            <person name="Ma J."/>
        </authorList>
    </citation>
    <scope>NUCLEOTIDE SEQUENCE [LARGE SCALE GENOMIC DNA]</scope>
    <source>
        <strain evidence="3">CGMCC 4.7277</strain>
    </source>
</reference>
<keyword evidence="3" id="KW-1185">Reference proteome</keyword>